<reference evidence="2" key="1">
    <citation type="journal article" date="2022" name="Int. J. Mol. Sci.">
        <title>Draft Genome of Tanacetum Coccineum: Genomic Comparison of Closely Related Tanacetum-Family Plants.</title>
        <authorList>
            <person name="Yamashiro T."/>
            <person name="Shiraishi A."/>
            <person name="Nakayama K."/>
            <person name="Satake H."/>
        </authorList>
    </citation>
    <scope>NUCLEOTIDE SEQUENCE</scope>
</reference>
<feature type="region of interest" description="Disordered" evidence="1">
    <location>
        <begin position="1"/>
        <end position="147"/>
    </location>
</feature>
<accession>A0ABQ5JDB7</accession>
<feature type="compositionally biased region" description="Basic and acidic residues" evidence="1">
    <location>
        <begin position="78"/>
        <end position="147"/>
    </location>
</feature>
<name>A0ABQ5JDB7_9ASTR</name>
<evidence type="ECO:0000313" key="2">
    <source>
        <dbReference type="EMBL" id="GJU10541.1"/>
    </source>
</evidence>
<feature type="compositionally biased region" description="Basic and acidic residues" evidence="1">
    <location>
        <begin position="8"/>
        <end position="25"/>
    </location>
</feature>
<evidence type="ECO:0000313" key="3">
    <source>
        <dbReference type="Proteomes" id="UP001151760"/>
    </source>
</evidence>
<feature type="compositionally biased region" description="Gly residues" evidence="1">
    <location>
        <begin position="27"/>
        <end position="39"/>
    </location>
</feature>
<comment type="caution">
    <text evidence="2">The sequence shown here is derived from an EMBL/GenBank/DDBJ whole genome shotgun (WGS) entry which is preliminary data.</text>
</comment>
<sequence length="147" mass="15868">MEPGASTEEERAADLNETAAAERRGGRGAGEEAGGGRRAQGGRQKNQRQGADGGTRDWIGVQSARERERGAGRRRHERTPGEAEDGRPGPRGRRGEENKATEGRGGRDSGPGDERRGGPEERRTRGRKSGRDGDGKINEAARRTERD</sequence>
<keyword evidence="3" id="KW-1185">Reference proteome</keyword>
<evidence type="ECO:0000256" key="1">
    <source>
        <dbReference type="SAM" id="MobiDB-lite"/>
    </source>
</evidence>
<dbReference type="EMBL" id="BQNB010021835">
    <property type="protein sequence ID" value="GJU10541.1"/>
    <property type="molecule type" value="Genomic_DNA"/>
</dbReference>
<feature type="compositionally biased region" description="Low complexity" evidence="1">
    <location>
        <begin position="41"/>
        <end position="50"/>
    </location>
</feature>
<reference evidence="2" key="2">
    <citation type="submission" date="2022-01" db="EMBL/GenBank/DDBJ databases">
        <authorList>
            <person name="Yamashiro T."/>
            <person name="Shiraishi A."/>
            <person name="Satake H."/>
            <person name="Nakayama K."/>
        </authorList>
    </citation>
    <scope>NUCLEOTIDE SEQUENCE</scope>
</reference>
<protein>
    <submittedName>
        <fullName evidence="2">Uncharacterized protein</fullName>
    </submittedName>
</protein>
<gene>
    <name evidence="2" type="ORF">Tco_1132937</name>
</gene>
<organism evidence="2 3">
    <name type="scientific">Tanacetum coccineum</name>
    <dbReference type="NCBI Taxonomy" id="301880"/>
    <lineage>
        <taxon>Eukaryota</taxon>
        <taxon>Viridiplantae</taxon>
        <taxon>Streptophyta</taxon>
        <taxon>Embryophyta</taxon>
        <taxon>Tracheophyta</taxon>
        <taxon>Spermatophyta</taxon>
        <taxon>Magnoliopsida</taxon>
        <taxon>eudicotyledons</taxon>
        <taxon>Gunneridae</taxon>
        <taxon>Pentapetalae</taxon>
        <taxon>asterids</taxon>
        <taxon>campanulids</taxon>
        <taxon>Asterales</taxon>
        <taxon>Asteraceae</taxon>
        <taxon>Asteroideae</taxon>
        <taxon>Anthemideae</taxon>
        <taxon>Anthemidinae</taxon>
        <taxon>Tanacetum</taxon>
    </lineage>
</organism>
<proteinExistence type="predicted"/>
<dbReference type="Proteomes" id="UP001151760">
    <property type="component" value="Unassembled WGS sequence"/>
</dbReference>